<protein>
    <recommendedName>
        <fullName evidence="2">Cas12f1-like TNB domain-containing protein</fullName>
    </recommendedName>
</protein>
<evidence type="ECO:0000313" key="3">
    <source>
        <dbReference type="EMBL" id="MDR6220980.1"/>
    </source>
</evidence>
<dbReference type="AlphaFoldDB" id="A0AAE3XF86"/>
<evidence type="ECO:0000259" key="2">
    <source>
        <dbReference type="Pfam" id="PF07282"/>
    </source>
</evidence>
<dbReference type="GO" id="GO:0003677">
    <property type="term" value="F:DNA binding"/>
    <property type="evidence" value="ECO:0007669"/>
    <property type="project" value="UniProtKB-KW"/>
</dbReference>
<feature type="domain" description="Cas12f1-like TNB" evidence="2">
    <location>
        <begin position="292"/>
        <end position="345"/>
    </location>
</feature>
<dbReference type="Proteomes" id="UP001185331">
    <property type="component" value="Unassembled WGS sequence"/>
</dbReference>
<reference evidence="3" key="1">
    <citation type="submission" date="2023-07" db="EMBL/GenBank/DDBJ databases">
        <title>Sorghum-associated microbial communities from plants grown in Nebraska, USA.</title>
        <authorList>
            <person name="Schachtman D."/>
        </authorList>
    </citation>
    <scope>NUCLEOTIDE SEQUENCE</scope>
    <source>
        <strain evidence="3">BE330</strain>
    </source>
</reference>
<gene>
    <name evidence="3" type="ORF">J2Y00_004611</name>
</gene>
<keyword evidence="1" id="KW-0238">DNA-binding</keyword>
<proteinExistence type="predicted"/>
<evidence type="ECO:0000313" key="4">
    <source>
        <dbReference type="Proteomes" id="UP001185331"/>
    </source>
</evidence>
<dbReference type="RefSeq" id="WP_309858426.1">
    <property type="nucleotide sequence ID" value="NZ_JAVDQJ010000019.1"/>
</dbReference>
<organism evidence="3 4">
    <name type="scientific">Deinococcus soli</name>
    <name type="common">ex Cha et al. 2016</name>
    <dbReference type="NCBI Taxonomy" id="1309411"/>
    <lineage>
        <taxon>Bacteria</taxon>
        <taxon>Thermotogati</taxon>
        <taxon>Deinococcota</taxon>
        <taxon>Deinococci</taxon>
        <taxon>Deinococcales</taxon>
        <taxon>Deinococcaceae</taxon>
        <taxon>Deinococcus</taxon>
    </lineage>
</organism>
<evidence type="ECO:0000256" key="1">
    <source>
        <dbReference type="ARBA" id="ARBA00023125"/>
    </source>
</evidence>
<accession>A0AAE3XF86</accession>
<sequence length="359" mass="39472">MIHPDLDQYVVRFDSSSFPTLRALLAGGQLQQVLTGVPGWPSAAVYQPLVRVTVHGDARVHLGRTELSAQLHALPSAAYEALLRRSDAYWQPAGLAELRTLFDTPDVDSATFRAALRTTLARPLTQDHTPHLAAPQHGCHADWRPDGTLLLEQGGTWFLLLAFELRSLVPRAQERRVYGIDLNDDPALCIVDAARTVQMIGGPHPLLETLRREHVTGESGAALSPTEIQLVRTLGYAAGRAPLEAALCHLLGEAQAVGVERLDLRTLQPRFLARSRERATLDWAMAWLPQALYRAGVKLYRVPAAHTTRACHRHPTQTGTVHGRAFHCPRCGAPQHRDVNAALNVLARTLHARHVEALA</sequence>
<dbReference type="EMBL" id="JAVDQK010000020">
    <property type="protein sequence ID" value="MDR6220980.1"/>
    <property type="molecule type" value="Genomic_DNA"/>
</dbReference>
<comment type="caution">
    <text evidence="3">The sequence shown here is derived from an EMBL/GenBank/DDBJ whole genome shotgun (WGS) entry which is preliminary data.</text>
</comment>
<dbReference type="InterPro" id="IPR010095">
    <property type="entry name" value="Cas12f1-like_TNB"/>
</dbReference>
<dbReference type="Pfam" id="PF07282">
    <property type="entry name" value="Cas12f1-like_TNB"/>
    <property type="match status" value="1"/>
</dbReference>
<name>A0AAE3XF86_9DEIO</name>